<sequence length="190" mass="21546">MKIVNKVICGAVLSGVFLANLEAKEYLSFDIGKVNKQEVEAQLTSGEAAFETGYGYKGYRDLPMFKVSRYSTFGQYGEVESAWLKFTPDNTLYHLEVSYFDAGKTYTMFRDALGSKYTLIENNSFGFNSSHTYQDGEFVITLQRNEFGFGRDKKTTLIYQYQPALSDVNIMQEIIEQDIRDKNAAKAGDL</sequence>
<protein>
    <submittedName>
        <fullName evidence="1">Uncharacterized protein</fullName>
    </submittedName>
</protein>
<dbReference type="Proteomes" id="UP001142810">
    <property type="component" value="Unassembled WGS sequence"/>
</dbReference>
<accession>A0ABT3P9Z7</accession>
<evidence type="ECO:0000313" key="2">
    <source>
        <dbReference type="Proteomes" id="UP001142810"/>
    </source>
</evidence>
<proteinExistence type="predicted"/>
<dbReference type="RefSeq" id="WP_265618389.1">
    <property type="nucleotide sequence ID" value="NZ_JAPFRD010000011.1"/>
</dbReference>
<dbReference type="EMBL" id="JAPFRD010000011">
    <property type="protein sequence ID" value="MCW8109599.1"/>
    <property type="molecule type" value="Genomic_DNA"/>
</dbReference>
<gene>
    <name evidence="1" type="ORF">OPS25_13905</name>
</gene>
<organism evidence="1 2">
    <name type="scientific">Alteromonas aquimaris</name>
    <dbReference type="NCBI Taxonomy" id="2998417"/>
    <lineage>
        <taxon>Bacteria</taxon>
        <taxon>Pseudomonadati</taxon>
        <taxon>Pseudomonadota</taxon>
        <taxon>Gammaproteobacteria</taxon>
        <taxon>Alteromonadales</taxon>
        <taxon>Alteromonadaceae</taxon>
        <taxon>Alteromonas/Salinimonas group</taxon>
        <taxon>Alteromonas</taxon>
    </lineage>
</organism>
<comment type="caution">
    <text evidence="1">The sequence shown here is derived from an EMBL/GenBank/DDBJ whole genome shotgun (WGS) entry which is preliminary data.</text>
</comment>
<evidence type="ECO:0000313" key="1">
    <source>
        <dbReference type="EMBL" id="MCW8109599.1"/>
    </source>
</evidence>
<name>A0ABT3P9Z7_9ALTE</name>
<keyword evidence="2" id="KW-1185">Reference proteome</keyword>
<reference evidence="1" key="1">
    <citation type="submission" date="2022-11" db="EMBL/GenBank/DDBJ databases">
        <title>Alteromonas sp. nov., isolated from sea water of the Qingdao.</title>
        <authorList>
            <person name="Wang Q."/>
        </authorList>
    </citation>
    <scope>NUCLEOTIDE SEQUENCE</scope>
    <source>
        <strain evidence="1">ASW11-7</strain>
    </source>
</reference>